<comment type="caution">
    <text evidence="2">The sequence shown here is derived from an EMBL/GenBank/DDBJ whole genome shotgun (WGS) entry which is preliminary data.</text>
</comment>
<feature type="transmembrane region" description="Helical" evidence="1">
    <location>
        <begin position="54"/>
        <end position="72"/>
    </location>
</feature>
<keyword evidence="3" id="KW-1185">Reference proteome</keyword>
<proteinExistence type="predicted"/>
<name>A0A0W0RV96_LEGBO</name>
<keyword evidence="1" id="KW-0472">Membrane</keyword>
<feature type="transmembrane region" description="Helical" evidence="1">
    <location>
        <begin position="105"/>
        <end position="126"/>
    </location>
</feature>
<reference evidence="2 3" key="1">
    <citation type="submission" date="2015-11" db="EMBL/GenBank/DDBJ databases">
        <title>Genomic analysis of 38 Legionella species identifies large and diverse effector repertoires.</title>
        <authorList>
            <person name="Burstein D."/>
            <person name="Amaro F."/>
            <person name="Zusman T."/>
            <person name="Lifshitz Z."/>
            <person name="Cohen O."/>
            <person name="Gilbert J.A."/>
            <person name="Pupko T."/>
            <person name="Shuman H.A."/>
            <person name="Segal G."/>
        </authorList>
    </citation>
    <scope>NUCLEOTIDE SEQUENCE [LARGE SCALE GENOMIC DNA]</scope>
    <source>
        <strain evidence="2 3">WIGA</strain>
    </source>
</reference>
<protein>
    <recommendedName>
        <fullName evidence="4">Transmembrane protein</fullName>
    </recommendedName>
</protein>
<keyword evidence="1" id="KW-0812">Transmembrane</keyword>
<dbReference type="AlphaFoldDB" id="A0A0W0RV96"/>
<dbReference type="Proteomes" id="UP000054695">
    <property type="component" value="Unassembled WGS sequence"/>
</dbReference>
<evidence type="ECO:0008006" key="4">
    <source>
        <dbReference type="Google" id="ProtNLM"/>
    </source>
</evidence>
<sequence>MQKSDMFSVILVSDENGIYILKKIILRLIEGFFVGICLWLFCNAIFNIELMHSIMLYYFCLFCYGLIIGLIFKEMFLSSYIGIVLGQFVYIVFLGKISSFILIEIIYMFIFSMLVIFGNAIGVTIATKK</sequence>
<dbReference type="PATRIC" id="fig|447.4.peg.979"/>
<keyword evidence="1" id="KW-1133">Transmembrane helix</keyword>
<evidence type="ECO:0000313" key="2">
    <source>
        <dbReference type="EMBL" id="KTC74918.1"/>
    </source>
</evidence>
<feature type="transmembrane region" description="Helical" evidence="1">
    <location>
        <begin position="28"/>
        <end position="48"/>
    </location>
</feature>
<organism evidence="2 3">
    <name type="scientific">Legionella bozemanae</name>
    <name type="common">Fluoribacter bozemanae</name>
    <dbReference type="NCBI Taxonomy" id="447"/>
    <lineage>
        <taxon>Bacteria</taxon>
        <taxon>Pseudomonadati</taxon>
        <taxon>Pseudomonadota</taxon>
        <taxon>Gammaproteobacteria</taxon>
        <taxon>Legionellales</taxon>
        <taxon>Legionellaceae</taxon>
        <taxon>Legionella</taxon>
    </lineage>
</organism>
<accession>A0A0W0RV96</accession>
<evidence type="ECO:0000313" key="3">
    <source>
        <dbReference type="Proteomes" id="UP000054695"/>
    </source>
</evidence>
<evidence type="ECO:0000256" key="1">
    <source>
        <dbReference type="SAM" id="Phobius"/>
    </source>
</evidence>
<feature type="transmembrane region" description="Helical" evidence="1">
    <location>
        <begin position="79"/>
        <end position="99"/>
    </location>
</feature>
<dbReference type="RefSeq" id="WP_058458597.1">
    <property type="nucleotide sequence ID" value="NZ_CAAAIY010000004.1"/>
</dbReference>
<dbReference type="EMBL" id="LNXU01000012">
    <property type="protein sequence ID" value="KTC74918.1"/>
    <property type="molecule type" value="Genomic_DNA"/>
</dbReference>
<gene>
    <name evidence="2" type="ORF">Lboz_0905</name>
</gene>